<dbReference type="Pfam" id="PF00072">
    <property type="entry name" value="Response_reg"/>
    <property type="match status" value="1"/>
</dbReference>
<reference evidence="10" key="2">
    <citation type="journal article" date="2011" name="Gene">
        <title>Molecular cloning and identification of the laspartomycin biosynthetic gene cluster from Streptomyces viridochromogenes.</title>
        <authorList>
            <person name="Wang Y."/>
            <person name="Chen Y."/>
            <person name="Shen Q."/>
            <person name="Yin X."/>
        </authorList>
    </citation>
    <scope>NUCLEOTIDE SEQUENCE</scope>
    <source>
        <strain evidence="10">ATCC 29814</strain>
    </source>
</reference>
<dbReference type="GO" id="GO:0006355">
    <property type="term" value="P:regulation of DNA-templated transcription"/>
    <property type="evidence" value="ECO:0007669"/>
    <property type="project" value="InterPro"/>
</dbReference>
<evidence type="ECO:0000256" key="7">
    <source>
        <dbReference type="PROSITE-ProRule" id="PRU01091"/>
    </source>
</evidence>
<keyword evidence="2" id="KW-0902">Two-component regulatory system</keyword>
<dbReference type="GO" id="GO:0032993">
    <property type="term" value="C:protein-DNA complex"/>
    <property type="evidence" value="ECO:0007669"/>
    <property type="project" value="TreeGrafter"/>
</dbReference>
<keyword evidence="1 6" id="KW-0597">Phosphoprotein</keyword>
<dbReference type="Gene3D" id="3.40.50.2300">
    <property type="match status" value="1"/>
</dbReference>
<feature type="domain" description="OmpR/PhoB-type" evidence="9">
    <location>
        <begin position="124"/>
        <end position="222"/>
    </location>
</feature>
<dbReference type="Pfam" id="PF00486">
    <property type="entry name" value="Trans_reg_C"/>
    <property type="match status" value="1"/>
</dbReference>
<reference evidence="10" key="1">
    <citation type="submission" date="2010-07" db="EMBL/GenBank/DDBJ databases">
        <authorList>
            <person name="Yin X.H."/>
        </authorList>
    </citation>
    <scope>NUCLEOTIDE SEQUENCE</scope>
    <source>
        <strain evidence="10">ATCC 29814</strain>
    </source>
</reference>
<keyword evidence="5" id="KW-0804">Transcription</keyword>
<dbReference type="AlphaFoldDB" id="G0WV98"/>
<evidence type="ECO:0000256" key="6">
    <source>
        <dbReference type="PROSITE-ProRule" id="PRU00169"/>
    </source>
</evidence>
<dbReference type="PROSITE" id="PS50110">
    <property type="entry name" value="RESPONSE_REGULATORY"/>
    <property type="match status" value="1"/>
</dbReference>
<dbReference type="PROSITE" id="PS51755">
    <property type="entry name" value="OMPR_PHOB"/>
    <property type="match status" value="1"/>
</dbReference>
<name>G0WV98_STRVR</name>
<evidence type="ECO:0000259" key="8">
    <source>
        <dbReference type="PROSITE" id="PS50110"/>
    </source>
</evidence>
<feature type="domain" description="Response regulatory" evidence="8">
    <location>
        <begin position="2"/>
        <end position="116"/>
    </location>
</feature>
<evidence type="ECO:0000256" key="2">
    <source>
        <dbReference type="ARBA" id="ARBA00023012"/>
    </source>
</evidence>
<evidence type="ECO:0000256" key="4">
    <source>
        <dbReference type="ARBA" id="ARBA00023125"/>
    </source>
</evidence>
<dbReference type="GO" id="GO:0005829">
    <property type="term" value="C:cytosol"/>
    <property type="evidence" value="ECO:0007669"/>
    <property type="project" value="TreeGrafter"/>
</dbReference>
<dbReference type="Gene3D" id="1.10.10.10">
    <property type="entry name" value="Winged helix-like DNA-binding domain superfamily/Winged helix DNA-binding domain"/>
    <property type="match status" value="1"/>
</dbReference>
<dbReference type="Gene3D" id="6.10.250.690">
    <property type="match status" value="1"/>
</dbReference>
<evidence type="ECO:0000313" key="10">
    <source>
        <dbReference type="EMBL" id="AEG64695.1"/>
    </source>
</evidence>
<accession>G0WV98</accession>
<dbReference type="InterPro" id="IPR036388">
    <property type="entry name" value="WH-like_DNA-bd_sf"/>
</dbReference>
<keyword evidence="4 7" id="KW-0238">DNA-binding</keyword>
<organism evidence="10">
    <name type="scientific">Streptomyces viridochromogenes</name>
    <dbReference type="NCBI Taxonomy" id="1938"/>
    <lineage>
        <taxon>Bacteria</taxon>
        <taxon>Bacillati</taxon>
        <taxon>Actinomycetota</taxon>
        <taxon>Actinomycetes</taxon>
        <taxon>Kitasatosporales</taxon>
        <taxon>Streptomycetaceae</taxon>
        <taxon>Streptomyces</taxon>
    </lineage>
</organism>
<dbReference type="InterPro" id="IPR001789">
    <property type="entry name" value="Sig_transdc_resp-reg_receiver"/>
</dbReference>
<dbReference type="GO" id="GO:0000156">
    <property type="term" value="F:phosphorelay response regulator activity"/>
    <property type="evidence" value="ECO:0007669"/>
    <property type="project" value="TreeGrafter"/>
</dbReference>
<proteinExistence type="predicted"/>
<dbReference type="SUPFAM" id="SSF52172">
    <property type="entry name" value="CheY-like"/>
    <property type="match status" value="1"/>
</dbReference>
<dbReference type="InterPro" id="IPR011006">
    <property type="entry name" value="CheY-like_superfamily"/>
</dbReference>
<dbReference type="SMART" id="SM00862">
    <property type="entry name" value="Trans_reg_C"/>
    <property type="match status" value="1"/>
</dbReference>
<dbReference type="InterPro" id="IPR039420">
    <property type="entry name" value="WalR-like"/>
</dbReference>
<dbReference type="CDD" id="cd19935">
    <property type="entry name" value="REC_OmpR_CusR-like"/>
    <property type="match status" value="1"/>
</dbReference>
<evidence type="ECO:0000256" key="1">
    <source>
        <dbReference type="ARBA" id="ARBA00022553"/>
    </source>
</evidence>
<dbReference type="FunFam" id="3.40.50.2300:FF:000001">
    <property type="entry name" value="DNA-binding response regulator PhoB"/>
    <property type="match status" value="1"/>
</dbReference>
<dbReference type="EMBL" id="HM756254">
    <property type="protein sequence ID" value="AEG64695.1"/>
    <property type="molecule type" value="Genomic_DNA"/>
</dbReference>
<feature type="modified residue" description="4-aspartylphosphate" evidence="6">
    <location>
        <position position="51"/>
    </location>
</feature>
<dbReference type="PANTHER" id="PTHR48111">
    <property type="entry name" value="REGULATOR OF RPOS"/>
    <property type="match status" value="1"/>
</dbReference>
<dbReference type="CDD" id="cd00383">
    <property type="entry name" value="trans_reg_C"/>
    <property type="match status" value="1"/>
</dbReference>
<dbReference type="SMART" id="SM00448">
    <property type="entry name" value="REC"/>
    <property type="match status" value="1"/>
</dbReference>
<evidence type="ECO:0000259" key="9">
    <source>
        <dbReference type="PROSITE" id="PS51755"/>
    </source>
</evidence>
<dbReference type="FunFam" id="1.10.10.10:FF:000005">
    <property type="entry name" value="Two-component system response regulator"/>
    <property type="match status" value="1"/>
</dbReference>
<protein>
    <submittedName>
        <fullName evidence="10">Response regulator</fullName>
    </submittedName>
</protein>
<sequence length="225" mass="25425">MRVLVVEDEERFAAGLRDGLEAEGFAVDIALDGVDGLWLAREHSYDAIVLDVMLPKLNGYRLCRTLRADRDWTPILMLTAKEGEWDEIEGLDTGADDYLTKPVSYAVLLARLRALLRREARQRPAVLAAGDLRLDPATRTVSRAGRDIEVTAREFAVLEFLLRRAGEAVSKRTILDHVWGDDFEGDPNIVEVYVRRLRNKVDRPFGRQSLLTLRGHGYRLVPDDG</sequence>
<dbReference type="InterPro" id="IPR001867">
    <property type="entry name" value="OmpR/PhoB-type_DNA-bd"/>
</dbReference>
<feature type="DNA-binding region" description="OmpR/PhoB-type" evidence="7">
    <location>
        <begin position="124"/>
        <end position="222"/>
    </location>
</feature>
<dbReference type="PANTHER" id="PTHR48111:SF36">
    <property type="entry name" value="TRANSCRIPTIONAL REGULATORY PROTEIN CUTR"/>
    <property type="match status" value="1"/>
</dbReference>
<evidence type="ECO:0000256" key="5">
    <source>
        <dbReference type="ARBA" id="ARBA00023163"/>
    </source>
</evidence>
<keyword evidence="3" id="KW-0805">Transcription regulation</keyword>
<dbReference type="GO" id="GO:0000976">
    <property type="term" value="F:transcription cis-regulatory region binding"/>
    <property type="evidence" value="ECO:0007669"/>
    <property type="project" value="TreeGrafter"/>
</dbReference>
<evidence type="ECO:0000256" key="3">
    <source>
        <dbReference type="ARBA" id="ARBA00023015"/>
    </source>
</evidence>